<dbReference type="Proteomes" id="UP001154322">
    <property type="component" value="Unassembled WGS sequence"/>
</dbReference>
<name>A0ABN8TZU0_9BACL</name>
<dbReference type="RefSeq" id="WP_213426798.1">
    <property type="nucleotide sequence ID" value="NZ_AP031286.1"/>
</dbReference>
<protein>
    <submittedName>
        <fullName evidence="2">Uncharacterized protein</fullName>
    </submittedName>
</protein>
<keyword evidence="1" id="KW-0732">Signal</keyword>
<proteinExistence type="predicted"/>
<feature type="signal peptide" evidence="1">
    <location>
        <begin position="1"/>
        <end position="23"/>
    </location>
</feature>
<accession>A0ABN8TZU0</accession>
<keyword evidence="3" id="KW-1185">Reference proteome</keyword>
<evidence type="ECO:0000256" key="1">
    <source>
        <dbReference type="SAM" id="SignalP"/>
    </source>
</evidence>
<reference evidence="2" key="1">
    <citation type="submission" date="2022-06" db="EMBL/GenBank/DDBJ databases">
        <authorList>
            <person name="Dietemann V."/>
            <person name="Ory F."/>
            <person name="Dainat B."/>
            <person name="Oberhansli S."/>
        </authorList>
    </citation>
    <scope>NUCLEOTIDE SEQUENCE</scope>
    <source>
        <strain evidence="2">Ena-SAMPLE-TAB-26-04-2022-14:26:32:270-5432</strain>
    </source>
</reference>
<sequence>MKKRLTAGIASLAVFAMAGSAYAAEVPSGTIASKMVKASAAEANGKAANHGFQAQLQVTSASSTIRAEAVSGGQAKRQMLSKNIAGDGAEIAVSVTSLEELAKEKGITVEELIAQLKREAKTSKSGPVMMKKN</sequence>
<organism evidence="2 3">
    <name type="scientific">Paenibacillus melissococcoides</name>
    <dbReference type="NCBI Taxonomy" id="2912268"/>
    <lineage>
        <taxon>Bacteria</taxon>
        <taxon>Bacillati</taxon>
        <taxon>Bacillota</taxon>
        <taxon>Bacilli</taxon>
        <taxon>Bacillales</taxon>
        <taxon>Paenibacillaceae</taxon>
        <taxon>Paenibacillus</taxon>
    </lineage>
</organism>
<evidence type="ECO:0000313" key="3">
    <source>
        <dbReference type="Proteomes" id="UP001154322"/>
    </source>
</evidence>
<comment type="caution">
    <text evidence="2">The sequence shown here is derived from an EMBL/GenBank/DDBJ whole genome shotgun (WGS) entry which is preliminary data.</text>
</comment>
<dbReference type="EMBL" id="CALYLO010000001">
    <property type="protein sequence ID" value="CAH8244323.1"/>
    <property type="molecule type" value="Genomic_DNA"/>
</dbReference>
<feature type="chain" id="PRO_5045944984" evidence="1">
    <location>
        <begin position="24"/>
        <end position="133"/>
    </location>
</feature>
<gene>
    <name evidence="2" type="ORF">WJ0W_001561</name>
</gene>
<evidence type="ECO:0000313" key="2">
    <source>
        <dbReference type="EMBL" id="CAH8244323.1"/>
    </source>
</evidence>